<dbReference type="PANTHER" id="PTHR43228:SF1">
    <property type="entry name" value="TWO-COMPONENT RESPONSE REGULATOR ARR22"/>
    <property type="match status" value="1"/>
</dbReference>
<dbReference type="RefSeq" id="WP_345416181.1">
    <property type="nucleotide sequence ID" value="NZ_AP031496.1"/>
</dbReference>
<keyword evidence="1" id="KW-0597">Phosphoprotein</keyword>
<proteinExistence type="predicted"/>
<comment type="caution">
    <text evidence="4">The sequence shown here is derived from an EMBL/GenBank/DDBJ whole genome shotgun (WGS) entry which is preliminary data.</text>
</comment>
<dbReference type="SMART" id="SM00028">
    <property type="entry name" value="TPR"/>
    <property type="match status" value="5"/>
</dbReference>
<evidence type="ECO:0000313" key="4">
    <source>
        <dbReference type="EMBL" id="GAA4930966.1"/>
    </source>
</evidence>
<keyword evidence="5" id="KW-1185">Reference proteome</keyword>
<dbReference type="Proteomes" id="UP001409585">
    <property type="component" value="Unassembled WGS sequence"/>
</dbReference>
<sequence>MIDEMPKKIDLLKQYAALNCLIVDDLPGMRGMIKRVIDNQGMKRVDTAATAVDAVQCCNNRSYDMVLCDYNLGQSQDGQQLLENLRQKKLVSPTSLFLMITGETSREMVLGAIELQPDDYIAKPFTPREFCKRLDRVMIKHLVLLPIKKLFAEGKYQEALTAVNAMIERGGRFTTEAERLRGRILFLLGELHKSREHYEKIIEQKPVPWAMLGLAETLVELGALEQAEKMLHRVLKMDHRYVEAHDLLTRIHEQRAELEKAQEHTQLACDLSPKSVPRHRRLANLAELNDDVDTSTQSYRQAIRWGANSVHECGADYLNYARKVVEKAQSDGHKNKDDGNQALRQVRKARELFSEEPELDLQASLVEANILKTFNLPEADDACHQAKYQFEEKEAEDGETHLDYVRLLQTTGDQEKAQTELQSLAEKHSKDANFMRKLERLSAEPLSANARANVARLTKSGIAAYKNKEYNEASRIFKEALGLFPNHVGLNLNLVQVLLECNEQALPEKDSGQIKRCFERVKDIGKDNSQYGRAQALKGQFEKAQKTSD</sequence>
<dbReference type="SUPFAM" id="SSF48452">
    <property type="entry name" value="TPR-like"/>
    <property type="match status" value="2"/>
</dbReference>
<dbReference type="InterPro" id="IPR001789">
    <property type="entry name" value="Sig_transdc_resp-reg_receiver"/>
</dbReference>
<feature type="modified residue" description="4-aspartylphosphate" evidence="1">
    <location>
        <position position="69"/>
    </location>
</feature>
<evidence type="ECO:0000259" key="3">
    <source>
        <dbReference type="PROSITE" id="PS50110"/>
    </source>
</evidence>
<dbReference type="SUPFAM" id="SSF52172">
    <property type="entry name" value="CheY-like"/>
    <property type="match status" value="1"/>
</dbReference>
<dbReference type="GO" id="GO:0000160">
    <property type="term" value="P:phosphorelay signal transduction system"/>
    <property type="evidence" value="ECO:0007669"/>
    <property type="project" value="InterPro"/>
</dbReference>
<dbReference type="PANTHER" id="PTHR43228">
    <property type="entry name" value="TWO-COMPONENT RESPONSE REGULATOR"/>
    <property type="match status" value="1"/>
</dbReference>
<organism evidence="4 5">
    <name type="scientific">Halioxenophilus aromaticivorans</name>
    <dbReference type="NCBI Taxonomy" id="1306992"/>
    <lineage>
        <taxon>Bacteria</taxon>
        <taxon>Pseudomonadati</taxon>
        <taxon>Pseudomonadota</taxon>
        <taxon>Gammaproteobacteria</taxon>
        <taxon>Alteromonadales</taxon>
        <taxon>Alteromonadaceae</taxon>
        <taxon>Halioxenophilus</taxon>
    </lineage>
</organism>
<evidence type="ECO:0000256" key="2">
    <source>
        <dbReference type="PROSITE-ProRule" id="PRU00339"/>
    </source>
</evidence>
<dbReference type="EMBL" id="BAABLX010000003">
    <property type="protein sequence ID" value="GAA4930966.1"/>
    <property type="molecule type" value="Genomic_DNA"/>
</dbReference>
<dbReference type="InterPro" id="IPR019734">
    <property type="entry name" value="TPR_rpt"/>
</dbReference>
<protein>
    <recommendedName>
        <fullName evidence="3">Response regulatory domain-containing protein</fullName>
    </recommendedName>
</protein>
<name>A0AAV3TXN5_9ALTE</name>
<accession>A0AAV3TXN5</accession>
<dbReference type="SMART" id="SM00448">
    <property type="entry name" value="REC"/>
    <property type="match status" value="1"/>
</dbReference>
<reference evidence="5" key="1">
    <citation type="journal article" date="2019" name="Int. J. Syst. Evol. Microbiol.">
        <title>The Global Catalogue of Microorganisms (GCM) 10K type strain sequencing project: providing services to taxonomists for standard genome sequencing and annotation.</title>
        <authorList>
            <consortium name="The Broad Institute Genomics Platform"/>
            <consortium name="The Broad Institute Genome Sequencing Center for Infectious Disease"/>
            <person name="Wu L."/>
            <person name="Ma J."/>
        </authorList>
    </citation>
    <scope>NUCLEOTIDE SEQUENCE [LARGE SCALE GENOMIC DNA]</scope>
    <source>
        <strain evidence="5">JCM 19134</strain>
    </source>
</reference>
<dbReference type="InterPro" id="IPR011990">
    <property type="entry name" value="TPR-like_helical_dom_sf"/>
</dbReference>
<dbReference type="CDD" id="cd17589">
    <property type="entry name" value="REC_TPR"/>
    <property type="match status" value="1"/>
</dbReference>
<evidence type="ECO:0000256" key="1">
    <source>
        <dbReference type="PROSITE-ProRule" id="PRU00169"/>
    </source>
</evidence>
<feature type="domain" description="Response regulatory" evidence="3">
    <location>
        <begin position="19"/>
        <end position="138"/>
    </location>
</feature>
<keyword evidence="2" id="KW-0802">TPR repeat</keyword>
<gene>
    <name evidence="4" type="ORF">GCM10025791_03780</name>
</gene>
<dbReference type="InterPro" id="IPR052048">
    <property type="entry name" value="ST_Response_Regulator"/>
</dbReference>
<dbReference type="Gene3D" id="1.25.40.10">
    <property type="entry name" value="Tetratricopeptide repeat domain"/>
    <property type="match status" value="2"/>
</dbReference>
<feature type="repeat" description="TPR" evidence="2">
    <location>
        <begin position="454"/>
        <end position="487"/>
    </location>
</feature>
<dbReference type="AlphaFoldDB" id="A0AAV3TXN5"/>
<dbReference type="InterPro" id="IPR011006">
    <property type="entry name" value="CheY-like_superfamily"/>
</dbReference>
<dbReference type="PROSITE" id="PS50005">
    <property type="entry name" value="TPR"/>
    <property type="match status" value="1"/>
</dbReference>
<dbReference type="Pfam" id="PF00072">
    <property type="entry name" value="Response_reg"/>
    <property type="match status" value="1"/>
</dbReference>
<dbReference type="Gene3D" id="3.40.50.2300">
    <property type="match status" value="1"/>
</dbReference>
<evidence type="ECO:0000313" key="5">
    <source>
        <dbReference type="Proteomes" id="UP001409585"/>
    </source>
</evidence>
<dbReference type="Pfam" id="PF14559">
    <property type="entry name" value="TPR_19"/>
    <property type="match status" value="1"/>
</dbReference>
<dbReference type="PROSITE" id="PS50110">
    <property type="entry name" value="RESPONSE_REGULATORY"/>
    <property type="match status" value="1"/>
</dbReference>